<organism evidence="2 3">
    <name type="scientific">Plakobranchus ocellatus</name>
    <dbReference type="NCBI Taxonomy" id="259542"/>
    <lineage>
        <taxon>Eukaryota</taxon>
        <taxon>Metazoa</taxon>
        <taxon>Spiralia</taxon>
        <taxon>Lophotrochozoa</taxon>
        <taxon>Mollusca</taxon>
        <taxon>Gastropoda</taxon>
        <taxon>Heterobranchia</taxon>
        <taxon>Euthyneura</taxon>
        <taxon>Panpulmonata</taxon>
        <taxon>Sacoglossa</taxon>
        <taxon>Placobranchoidea</taxon>
        <taxon>Plakobranchidae</taxon>
        <taxon>Plakobranchus</taxon>
    </lineage>
</organism>
<dbReference type="InterPro" id="IPR007110">
    <property type="entry name" value="Ig-like_dom"/>
</dbReference>
<protein>
    <submittedName>
        <fullName evidence="2">Vascular cell adhesion protein 1</fullName>
    </submittedName>
</protein>
<sequence>LSQTQHECSTPMIKGYFKGNYVRCTCTSPQGQPQWYTGGQKVPGTTKDLSVSFDHSIFDRKSAIILSSSSTIDLCPQNGKYTNIRHTTTCLVSKHKINPAPNFHFIVNGQIYRGKLQNDPSVYKAEFILSPSNYVGVRKVMCTLYNTITDQSKAKQTIITIRNAPVIAFTYSPAVPEFQKGDTLRFECSASGNPPPSLTISRKAANHQLASVRRKKKQAILSYKMRPLDCLYTDVYVCSGQNNQGVTRKDLSVTVNCKYREFRCLEESFKEY</sequence>
<accession>A0AAV4AJD7</accession>
<dbReference type="Gene3D" id="2.60.40.10">
    <property type="entry name" value="Immunoglobulins"/>
    <property type="match status" value="1"/>
</dbReference>
<evidence type="ECO:0000259" key="1">
    <source>
        <dbReference type="PROSITE" id="PS50835"/>
    </source>
</evidence>
<comment type="caution">
    <text evidence="2">The sequence shown here is derived from an EMBL/GenBank/DDBJ whole genome shotgun (WGS) entry which is preliminary data.</text>
</comment>
<dbReference type="InterPro" id="IPR036179">
    <property type="entry name" value="Ig-like_dom_sf"/>
</dbReference>
<dbReference type="InterPro" id="IPR013783">
    <property type="entry name" value="Ig-like_fold"/>
</dbReference>
<keyword evidence="3" id="KW-1185">Reference proteome</keyword>
<dbReference type="EMBL" id="BLXT01003819">
    <property type="protein sequence ID" value="GFO06888.1"/>
    <property type="molecule type" value="Genomic_DNA"/>
</dbReference>
<name>A0AAV4AJD7_9GAST</name>
<reference evidence="2 3" key="1">
    <citation type="journal article" date="2021" name="Elife">
        <title>Chloroplast acquisition without the gene transfer in kleptoplastic sea slugs, Plakobranchus ocellatus.</title>
        <authorList>
            <person name="Maeda T."/>
            <person name="Takahashi S."/>
            <person name="Yoshida T."/>
            <person name="Shimamura S."/>
            <person name="Takaki Y."/>
            <person name="Nagai Y."/>
            <person name="Toyoda A."/>
            <person name="Suzuki Y."/>
            <person name="Arimoto A."/>
            <person name="Ishii H."/>
            <person name="Satoh N."/>
            <person name="Nishiyama T."/>
            <person name="Hasebe M."/>
            <person name="Maruyama T."/>
            <person name="Minagawa J."/>
            <person name="Obokata J."/>
            <person name="Shigenobu S."/>
        </authorList>
    </citation>
    <scope>NUCLEOTIDE SEQUENCE [LARGE SCALE GENOMIC DNA]</scope>
</reference>
<dbReference type="Proteomes" id="UP000735302">
    <property type="component" value="Unassembled WGS sequence"/>
</dbReference>
<dbReference type="AlphaFoldDB" id="A0AAV4AJD7"/>
<proteinExistence type="predicted"/>
<feature type="non-terminal residue" evidence="2">
    <location>
        <position position="1"/>
    </location>
</feature>
<evidence type="ECO:0000313" key="3">
    <source>
        <dbReference type="Proteomes" id="UP000735302"/>
    </source>
</evidence>
<dbReference type="PROSITE" id="PS50835">
    <property type="entry name" value="IG_LIKE"/>
    <property type="match status" value="1"/>
</dbReference>
<evidence type="ECO:0000313" key="2">
    <source>
        <dbReference type="EMBL" id="GFO06888.1"/>
    </source>
</evidence>
<gene>
    <name evidence="2" type="ORF">PoB_003339300</name>
</gene>
<dbReference type="SUPFAM" id="SSF48726">
    <property type="entry name" value="Immunoglobulin"/>
    <property type="match status" value="1"/>
</dbReference>
<feature type="domain" description="Ig-like" evidence="1">
    <location>
        <begin position="165"/>
        <end position="254"/>
    </location>
</feature>